<dbReference type="AlphaFoldDB" id="A0A941W3I6"/>
<gene>
    <name evidence="2" type="ORF">MAG551_01578</name>
</gene>
<dbReference type="Proteomes" id="UP000722750">
    <property type="component" value="Unassembled WGS sequence"/>
</dbReference>
<feature type="signal peptide" evidence="1">
    <location>
        <begin position="1"/>
        <end position="21"/>
    </location>
</feature>
<proteinExistence type="predicted"/>
<name>A0A941W3I6_9BACT</name>
<organism evidence="2 3">
    <name type="scientific">Candidatus Scalindua arabica</name>
    <dbReference type="NCBI Taxonomy" id="1127984"/>
    <lineage>
        <taxon>Bacteria</taxon>
        <taxon>Pseudomonadati</taxon>
        <taxon>Planctomycetota</taxon>
        <taxon>Candidatus Brocadiia</taxon>
        <taxon>Candidatus Brocadiales</taxon>
        <taxon>Candidatus Scalinduaceae</taxon>
        <taxon>Candidatus Scalindua</taxon>
    </lineage>
</organism>
<accession>A0A941W3I6</accession>
<sequence>MIVRMIVACFVLFVVSFNAVAGDLTYTCKIINVYELANYGSLKHSDLEKQFKGTGFVISRVTGEIIGVAVPTLLPRSTKIVIKGDDENPFRSIADYKDGVQLIEIYAFVPQEEKPFIALSIGGTEIITGLCK</sequence>
<dbReference type="EMBL" id="JAANXD010000064">
    <property type="protein sequence ID" value="MBS1258519.1"/>
    <property type="molecule type" value="Genomic_DNA"/>
</dbReference>
<evidence type="ECO:0000313" key="2">
    <source>
        <dbReference type="EMBL" id="MBS1258519.1"/>
    </source>
</evidence>
<comment type="caution">
    <text evidence="2">The sequence shown here is derived from an EMBL/GenBank/DDBJ whole genome shotgun (WGS) entry which is preliminary data.</text>
</comment>
<evidence type="ECO:0000256" key="1">
    <source>
        <dbReference type="SAM" id="SignalP"/>
    </source>
</evidence>
<reference evidence="2" key="1">
    <citation type="journal article" date="2021" name="ISME J.">
        <title>Fine-scale metabolic discontinuity in a stratified prokaryote microbiome of a Red Sea deep halocline.</title>
        <authorList>
            <person name="Michoud G."/>
            <person name="Ngugi D.K."/>
            <person name="Barozzi A."/>
            <person name="Merlino G."/>
            <person name="Calleja M.L."/>
            <person name="Delgado-Huertas A."/>
            <person name="Moran X.A.G."/>
            <person name="Daffonchio D."/>
        </authorList>
    </citation>
    <scope>NUCLEOTIDE SEQUENCE</scope>
    <source>
        <strain evidence="2">SuakinDeep_MAG55_1</strain>
    </source>
</reference>
<keyword evidence="1" id="KW-0732">Signal</keyword>
<protein>
    <submittedName>
        <fullName evidence="2">Uncharacterized protein</fullName>
    </submittedName>
</protein>
<evidence type="ECO:0000313" key="3">
    <source>
        <dbReference type="Proteomes" id="UP000722750"/>
    </source>
</evidence>
<feature type="chain" id="PRO_5037114954" evidence="1">
    <location>
        <begin position="22"/>
        <end position="132"/>
    </location>
</feature>